<keyword evidence="5" id="KW-0158">Chromosome</keyword>
<gene>
    <name evidence="12" type="primary">RAD50</name>
    <name evidence="12" type="ORF">PRELSG_1142500</name>
</gene>
<dbReference type="GO" id="GO:0003691">
    <property type="term" value="F:double-stranded telomeric DNA binding"/>
    <property type="evidence" value="ECO:0007669"/>
    <property type="project" value="TreeGrafter"/>
</dbReference>
<evidence type="ECO:0000256" key="5">
    <source>
        <dbReference type="ARBA" id="ARBA00022454"/>
    </source>
</evidence>
<evidence type="ECO:0000313" key="12">
    <source>
        <dbReference type="EMBL" id="CRH01076.1"/>
    </source>
</evidence>
<evidence type="ECO:0000256" key="6">
    <source>
        <dbReference type="ARBA" id="ARBA00022723"/>
    </source>
</evidence>
<dbReference type="GO" id="GO:0000722">
    <property type="term" value="P:telomere maintenance via recombination"/>
    <property type="evidence" value="ECO:0007669"/>
    <property type="project" value="TreeGrafter"/>
</dbReference>
<dbReference type="SUPFAM" id="SSF52540">
    <property type="entry name" value="P-loop containing nucleoside triphosphate hydrolases"/>
    <property type="match status" value="2"/>
</dbReference>
<dbReference type="GO" id="GO:0016887">
    <property type="term" value="F:ATP hydrolysis activity"/>
    <property type="evidence" value="ECO:0007669"/>
    <property type="project" value="InterPro"/>
</dbReference>
<accession>A0A1J1HCD1</accession>
<feature type="coiled-coil region" evidence="10">
    <location>
        <begin position="505"/>
        <end position="583"/>
    </location>
</feature>
<name>A0A1J1HCD1_PLARL</name>
<dbReference type="OrthoDB" id="18797at2759"/>
<evidence type="ECO:0000256" key="8">
    <source>
        <dbReference type="ARBA" id="ARBA00023242"/>
    </source>
</evidence>
<feature type="domain" description="Rad50/SbcC-type AAA" evidence="11">
    <location>
        <begin position="6"/>
        <end position="240"/>
    </location>
</feature>
<proteinExistence type="inferred from homology"/>
<dbReference type="GO" id="GO:0070192">
    <property type="term" value="P:chromosome organization involved in meiotic cell cycle"/>
    <property type="evidence" value="ECO:0007669"/>
    <property type="project" value="TreeGrafter"/>
</dbReference>
<dbReference type="InterPro" id="IPR038729">
    <property type="entry name" value="Rad50/SbcC_AAA"/>
</dbReference>
<comment type="catalytic activity">
    <reaction evidence="9">
        <text>ATP + H2O = ADP + phosphate + H(+)</text>
        <dbReference type="Rhea" id="RHEA:13065"/>
        <dbReference type="ChEBI" id="CHEBI:15377"/>
        <dbReference type="ChEBI" id="CHEBI:15378"/>
        <dbReference type="ChEBI" id="CHEBI:30616"/>
        <dbReference type="ChEBI" id="CHEBI:43474"/>
        <dbReference type="ChEBI" id="CHEBI:456216"/>
    </reaction>
</comment>
<dbReference type="GO" id="GO:0051880">
    <property type="term" value="F:G-quadruplex DNA binding"/>
    <property type="evidence" value="ECO:0007669"/>
    <property type="project" value="TreeGrafter"/>
</dbReference>
<evidence type="ECO:0000256" key="2">
    <source>
        <dbReference type="ARBA" id="ARBA00004123"/>
    </source>
</evidence>
<evidence type="ECO:0000256" key="1">
    <source>
        <dbReference type="ARBA" id="ARBA00001947"/>
    </source>
</evidence>
<feature type="coiled-coil region" evidence="10">
    <location>
        <begin position="784"/>
        <end position="811"/>
    </location>
</feature>
<keyword evidence="7" id="KW-0862">Zinc</keyword>
<evidence type="ECO:0000313" key="13">
    <source>
        <dbReference type="Proteomes" id="UP000220158"/>
    </source>
</evidence>
<keyword evidence="8" id="KW-0539">Nucleus</keyword>
<evidence type="ECO:0000256" key="7">
    <source>
        <dbReference type="ARBA" id="ARBA00022833"/>
    </source>
</evidence>
<dbReference type="Pfam" id="PF13476">
    <property type="entry name" value="AAA_23"/>
    <property type="match status" value="1"/>
</dbReference>
<evidence type="ECO:0000256" key="10">
    <source>
        <dbReference type="SAM" id="Coils"/>
    </source>
</evidence>
<comment type="cofactor">
    <cofactor evidence="1">
        <name>Zn(2+)</name>
        <dbReference type="ChEBI" id="CHEBI:29105"/>
    </cofactor>
</comment>
<feature type="coiled-coil region" evidence="10">
    <location>
        <begin position="218"/>
        <end position="245"/>
    </location>
</feature>
<dbReference type="GO" id="GO:0000794">
    <property type="term" value="C:condensed nuclear chromosome"/>
    <property type="evidence" value="ECO:0007669"/>
    <property type="project" value="TreeGrafter"/>
</dbReference>
<keyword evidence="10" id="KW-0175">Coiled coil</keyword>
<dbReference type="GO" id="GO:0006302">
    <property type="term" value="P:double-strand break repair"/>
    <property type="evidence" value="ECO:0007669"/>
    <property type="project" value="InterPro"/>
</dbReference>
<dbReference type="RefSeq" id="XP_028534077.1">
    <property type="nucleotide sequence ID" value="XM_028677716.1"/>
</dbReference>
<dbReference type="GO" id="GO:0005524">
    <property type="term" value="F:ATP binding"/>
    <property type="evidence" value="ECO:0007669"/>
    <property type="project" value="InterPro"/>
</dbReference>
<dbReference type="InterPro" id="IPR027417">
    <property type="entry name" value="P-loop_NTPase"/>
</dbReference>
<organism evidence="12 13">
    <name type="scientific">Plasmodium relictum</name>
    <dbReference type="NCBI Taxonomy" id="85471"/>
    <lineage>
        <taxon>Eukaryota</taxon>
        <taxon>Sar</taxon>
        <taxon>Alveolata</taxon>
        <taxon>Apicomplexa</taxon>
        <taxon>Aconoidasida</taxon>
        <taxon>Haemosporida</taxon>
        <taxon>Plasmodiidae</taxon>
        <taxon>Plasmodium</taxon>
        <taxon>Plasmodium (Haemamoeba)</taxon>
    </lineage>
</organism>
<dbReference type="OMA" id="ILCHHEE"/>
<evidence type="ECO:0000259" key="11">
    <source>
        <dbReference type="Pfam" id="PF13476"/>
    </source>
</evidence>
<evidence type="ECO:0000256" key="9">
    <source>
        <dbReference type="ARBA" id="ARBA00049360"/>
    </source>
</evidence>
<sequence length="1804" mass="216299">MTTFEKIGIQGIRSYCDDNVEKINFSSPITIIYGNNGSGKSTIIECLKVSCTGDFPPNAEKGKSFIHDPLISNKMNIKGKIDLMIKNYNNKKIGISRSFNLFYSKDKNKKIKHTFRALDNSIIIKKDKGDDIIITNKCIDINNHIPKLMGVSKSLLENVILCHHDESLWPFSESTKIKKKFDELFGDDHFSKILDELIKCKKHINEVLKKKEFELLAIKDCYEKKKNINLEIEKNEKEIENTEICIQLDQEEIKENSIILDNLNKKSSIFYKIISNINTYFILYDKFKLDLEQYQNIKEIYEESSEELKNFQQLIKNDLFNCQNLIEKAKDEITHLENETEKCLKSYDESNIKENDVIKKNINILNKKEKKLIDNFKNFFDMEHIFFNSVKEKDIKIFLLKEYLQLIHIIESNEVFIKKYLKWDDILSKKNYNFKFSIKNNSIDIDKFISLNNSLDKNILLEIKNAEKKHKRKIKVIRYFLKRNFICYHKNLQKKIRILKENKIYKKKILKIDKKLKKIEKYKEKLNSLKTKEEIYEDNIKKLEKLSQLKYFHDTINIEEIDNYNLKEEKNCYEDQLMNYNNQLINISNIKNTLNKIFLIVTNCNLFYESFLNIQIIQNKIFDFMKEKTAFFCQITNNHKIYNLIKEEKNLYLYIEKFLLYNDSISAAFEKQEKTNLSIIKKETRQIDTISNTNDNKKRKNSCDVKSTDYNKFTESIIQKSTVDLEKNLQNEDKIEEIKKKNKRENVSLSEVKYQLKKRKTIFDFSFFNNNKLDTLKIIINKFIEKYETKIENVENQINLLKKKIEFISKELDDIKYKMENYSNTLSEFNLMLQKHQFKNMNNFMLSFCTIRKDMKKIKLDIFDLCKKEESLNNFLENSEKNKFCDLCKNDINEYQLDRVKLNTTIKKKEIHQQVEEKKTHFNNLKNKKKELIPLVNYYRYYIDPIDRETKSINEEINSRKKKLLGIQNNINKYSIKINKINEKYKLMKQFQNSCIDLINKEKDIICEREHFITQYTQMKNKNDVLQELGNNNTFEEVIDFLFKSLEQIDIEKKNLKELKEFLDNFKKFVHREVITFIFDTTNTFIKENLFLNGDDIINSEFKINTFKNKYENNHEHFSKCILREKINREEKKCKISKDENEEFNNIINRKTDNLHKEVREEIYEKCKNNIGRKIKCDEYIKKEKTYCINEETKNNLNEFLHYNINNENIEEINNSYNFFLTLMFEKKKLFKLHNNVTMNAYEEKLDNEFILKNFNFVHNMKIIIKINTFFEKIYDKCLLFIYLEEFKKKEQINMINKMKSVINDRNKHIREKEKELEKSIKVDKSIRDLIKKMEKYISYYLKKRGHMENCLLQNSVLLKKCEIREKCIRKCIINNKNSAYHENKNYYVKINIMNEFIEEIERISLEKGEKEKNLNKVKEQIYNNEAIKNEVNNIVKKINQKKEHILCLEKEKINIEKVHQSIVMNTNLKKSHERFLDHHKKFISFIVELKNSIFLEKKKEEGLIEINSIIKQLEQNYESSHDIHNFLTESFDFSNYKKKLNELINIKEGELKEKINVYTKKINNLKIKEAEMKGKVSLRKEYVEKLKKDIKSKLFINIENEYKKKIVEIYVHKNIIKDICNFHFSFDQAIIKFHSLKMQEINISIKNLWRRVYTSADIDYIYIKSDVQTECNDKLNQRRSYNYRVVMVKDNCELDMKGRCSSGQKVLSSIIIRLALAESFSIKCGILALDEPTTNLDKSNSRNLANLIANIVDLRKNNSAFQLILITHDTYFVDVLSQYGLTNCFYKIKKDEHGYSKIEKVQT</sequence>
<dbReference type="PANTHER" id="PTHR18867:SF12">
    <property type="entry name" value="DNA REPAIR PROTEIN RAD50"/>
    <property type="match status" value="1"/>
</dbReference>
<dbReference type="GO" id="GO:0007004">
    <property type="term" value="P:telomere maintenance via telomerase"/>
    <property type="evidence" value="ECO:0007669"/>
    <property type="project" value="TreeGrafter"/>
</dbReference>
<comment type="similarity">
    <text evidence="4">Belongs to the SMC family. RAD50 subfamily.</text>
</comment>
<feature type="coiled-coil region" evidence="10">
    <location>
        <begin position="284"/>
        <end position="346"/>
    </location>
</feature>
<dbReference type="GO" id="GO:0046872">
    <property type="term" value="F:metal ion binding"/>
    <property type="evidence" value="ECO:0007669"/>
    <property type="project" value="UniProtKB-KW"/>
</dbReference>
<dbReference type="GO" id="GO:0043047">
    <property type="term" value="F:single-stranded telomeric DNA binding"/>
    <property type="evidence" value="ECO:0007669"/>
    <property type="project" value="TreeGrafter"/>
</dbReference>
<evidence type="ECO:0000256" key="3">
    <source>
        <dbReference type="ARBA" id="ARBA00004286"/>
    </source>
</evidence>
<evidence type="ECO:0000256" key="4">
    <source>
        <dbReference type="ARBA" id="ARBA00009439"/>
    </source>
</evidence>
<dbReference type="EMBL" id="LN835306">
    <property type="protein sequence ID" value="CRH01076.1"/>
    <property type="molecule type" value="Genomic_DNA"/>
</dbReference>
<keyword evidence="13" id="KW-1185">Reference proteome</keyword>
<dbReference type="GeneID" id="39737203"/>
<dbReference type="FunFam" id="3.40.50.300:FF:001805">
    <property type="entry name" value="Similar to DNA repair protein rad50"/>
    <property type="match status" value="1"/>
</dbReference>
<feature type="coiled-coil region" evidence="10">
    <location>
        <begin position="1394"/>
        <end position="1445"/>
    </location>
</feature>
<dbReference type="GO" id="GO:0030870">
    <property type="term" value="C:Mre11 complex"/>
    <property type="evidence" value="ECO:0007669"/>
    <property type="project" value="TreeGrafter"/>
</dbReference>
<keyword evidence="6" id="KW-0479">Metal-binding</keyword>
<reference evidence="12 13" key="1">
    <citation type="submission" date="2015-04" db="EMBL/GenBank/DDBJ databases">
        <authorList>
            <consortium name="Pathogen Informatics"/>
        </authorList>
    </citation>
    <scope>NUCLEOTIDE SEQUENCE [LARGE SCALE GENOMIC DNA]</scope>
    <source>
        <strain evidence="12 13">SGS1</strain>
    </source>
</reference>
<comment type="subcellular location">
    <subcellularLocation>
        <location evidence="3">Chromosome</location>
    </subcellularLocation>
    <subcellularLocation>
        <location evidence="2">Nucleus</location>
    </subcellularLocation>
</comment>
<dbReference type="VEuPathDB" id="PlasmoDB:PRELSG_1142500"/>
<dbReference type="Gene3D" id="3.40.50.300">
    <property type="entry name" value="P-loop containing nucleotide triphosphate hydrolases"/>
    <property type="match status" value="2"/>
</dbReference>
<dbReference type="KEGG" id="prel:PRELSG_1142500"/>
<dbReference type="PANTHER" id="PTHR18867">
    <property type="entry name" value="RAD50"/>
    <property type="match status" value="1"/>
</dbReference>
<protein>
    <submittedName>
        <fullName evidence="12">DNA repair protein RAD50, putative</fullName>
    </submittedName>
</protein>
<dbReference type="Proteomes" id="UP000220158">
    <property type="component" value="Chromosome 11"/>
</dbReference>